<gene>
    <name evidence="3" type="primary">pol_1310</name>
    <name evidence="3" type="ORF">CDAR_175771</name>
</gene>
<reference evidence="3 4" key="1">
    <citation type="submission" date="2021-06" db="EMBL/GenBank/DDBJ databases">
        <title>Caerostris darwini draft genome.</title>
        <authorList>
            <person name="Kono N."/>
            <person name="Arakawa K."/>
        </authorList>
    </citation>
    <scope>NUCLEOTIDE SEQUENCE [LARGE SCALE GENOMIC DNA]</scope>
</reference>
<feature type="compositionally biased region" description="Polar residues" evidence="1">
    <location>
        <begin position="627"/>
        <end position="638"/>
    </location>
</feature>
<dbReference type="Proteomes" id="UP001054837">
    <property type="component" value="Unassembled WGS sequence"/>
</dbReference>
<feature type="region of interest" description="Disordered" evidence="1">
    <location>
        <begin position="612"/>
        <end position="638"/>
    </location>
</feature>
<dbReference type="EMBL" id="BPLQ01013024">
    <property type="protein sequence ID" value="GIY69223.1"/>
    <property type="molecule type" value="Genomic_DNA"/>
</dbReference>
<accession>A0AAV4VGQ3</accession>
<evidence type="ECO:0000256" key="1">
    <source>
        <dbReference type="SAM" id="MobiDB-lite"/>
    </source>
</evidence>
<evidence type="ECO:0000259" key="2">
    <source>
        <dbReference type="PROSITE" id="PS50879"/>
    </source>
</evidence>
<dbReference type="GO" id="GO:0004523">
    <property type="term" value="F:RNA-DNA hybrid ribonuclease activity"/>
    <property type="evidence" value="ECO:0007669"/>
    <property type="project" value="InterPro"/>
</dbReference>
<dbReference type="SUPFAM" id="SSF53098">
    <property type="entry name" value="Ribonuclease H-like"/>
    <property type="match status" value="1"/>
</dbReference>
<evidence type="ECO:0000313" key="3">
    <source>
        <dbReference type="EMBL" id="GIY69223.1"/>
    </source>
</evidence>
<evidence type="ECO:0000313" key="4">
    <source>
        <dbReference type="Proteomes" id="UP001054837"/>
    </source>
</evidence>
<dbReference type="InterPro" id="IPR012337">
    <property type="entry name" value="RNaseH-like_sf"/>
</dbReference>
<dbReference type="CDD" id="cd09276">
    <property type="entry name" value="Rnase_HI_RT_non_LTR"/>
    <property type="match status" value="1"/>
</dbReference>
<keyword evidence="3" id="KW-0548">Nucleotidyltransferase</keyword>
<organism evidence="3 4">
    <name type="scientific">Caerostris darwini</name>
    <dbReference type="NCBI Taxonomy" id="1538125"/>
    <lineage>
        <taxon>Eukaryota</taxon>
        <taxon>Metazoa</taxon>
        <taxon>Ecdysozoa</taxon>
        <taxon>Arthropoda</taxon>
        <taxon>Chelicerata</taxon>
        <taxon>Arachnida</taxon>
        <taxon>Araneae</taxon>
        <taxon>Araneomorphae</taxon>
        <taxon>Entelegynae</taxon>
        <taxon>Araneoidea</taxon>
        <taxon>Araneidae</taxon>
        <taxon>Caerostris</taxon>
    </lineage>
</organism>
<dbReference type="AlphaFoldDB" id="A0AAV4VGQ3"/>
<dbReference type="InterPro" id="IPR036397">
    <property type="entry name" value="RNaseH_sf"/>
</dbReference>
<keyword evidence="3" id="KW-0695">RNA-directed DNA polymerase</keyword>
<dbReference type="GO" id="GO:0003676">
    <property type="term" value="F:nucleic acid binding"/>
    <property type="evidence" value="ECO:0007669"/>
    <property type="project" value="InterPro"/>
</dbReference>
<dbReference type="Gene3D" id="3.30.420.10">
    <property type="entry name" value="Ribonuclease H-like superfamily/Ribonuclease H"/>
    <property type="match status" value="1"/>
</dbReference>
<keyword evidence="3" id="KW-0808">Transferase</keyword>
<proteinExistence type="predicted"/>
<dbReference type="PROSITE" id="PS50879">
    <property type="entry name" value="RNASE_H_1"/>
    <property type="match status" value="1"/>
</dbReference>
<protein>
    <submittedName>
        <fullName evidence="3">RNA-directed DNA polymerase from mobile element jockey</fullName>
    </submittedName>
</protein>
<name>A0AAV4VGQ3_9ARAC</name>
<dbReference type="InterPro" id="IPR002156">
    <property type="entry name" value="RNaseH_domain"/>
</dbReference>
<sequence length="638" mass="71636">MSGQEILSDKIKRLALQFLIKQYANHSFSPLMVNNELQLLDKDENTLKNSLQNYNCSPEHLLTLPIVPRHDPSLCEIFLQKFRFQNKENPVSLIVNDFSDCINRFFSDHYIIATDASKSHVSTSIIGISCNQSFSYRINPINSVFTAEGLAICVAIDELAIVDKDILILSDSFSALNSLKNLNIHYTYVIQRLDSKPFVRQTFNQNITFLWVPGHSEILWNGKADSVAKNTTKLSQFIEWISPEVVIANLKKQSYLISETNYFSSKCYDLIGNFPDIRTITKGTQNRRPDILIARIISRMIVTPALLNRFNLDSNPFCNICNETNDLLHILLRCRKYSTFRSHLWQNLNIDEKSVEEIIMETSEQCAYDSSVDTPDSSSLTSELVICKTDNNTEEIISQPQGHEVQLCDQIVGYIDETNVTLVLQDPVIGNHEKSVVVAEGDGDDEILLILDPEDPERYSKNCIVDSTIEIQSESVSQEIVCSDVIQFIPADASGGTACIQQPCEFTLLDSESNYISTENLTEIAGHAEFKDGKFFLDSKTSKNLTSNKKILQNVSVTDRVPSEIKLSNSGSAVEIECPSSIYDGYVIFKETISLSNSSDVANFTLHTDNVNGDETHSSQDDANDEILSTQKHPTSSH</sequence>
<dbReference type="GO" id="GO:0003964">
    <property type="term" value="F:RNA-directed DNA polymerase activity"/>
    <property type="evidence" value="ECO:0007669"/>
    <property type="project" value="UniProtKB-KW"/>
</dbReference>
<feature type="domain" description="RNase H type-1" evidence="2">
    <location>
        <begin position="106"/>
        <end position="233"/>
    </location>
</feature>
<keyword evidence="4" id="KW-1185">Reference proteome</keyword>
<comment type="caution">
    <text evidence="3">The sequence shown here is derived from an EMBL/GenBank/DDBJ whole genome shotgun (WGS) entry which is preliminary data.</text>
</comment>